<protein>
    <submittedName>
        <fullName evidence="5">ADP-ribose diphosphatase</fullName>
    </submittedName>
</protein>
<evidence type="ECO:0000256" key="2">
    <source>
        <dbReference type="ARBA" id="ARBA00022801"/>
    </source>
</evidence>
<dbReference type="SUPFAM" id="SSF55811">
    <property type="entry name" value="Nudix"/>
    <property type="match status" value="1"/>
</dbReference>
<feature type="domain" description="Nudix hydrolase" evidence="4">
    <location>
        <begin position="43"/>
        <end position="184"/>
    </location>
</feature>
<gene>
    <name evidence="5" type="ORF">EV690_0410</name>
</gene>
<evidence type="ECO:0000313" key="6">
    <source>
        <dbReference type="Proteomes" id="UP000295565"/>
    </source>
</evidence>
<organism evidence="5 6">
    <name type="scientific">Celerinatantimonas diazotrophica</name>
    <dbReference type="NCBI Taxonomy" id="412034"/>
    <lineage>
        <taxon>Bacteria</taxon>
        <taxon>Pseudomonadati</taxon>
        <taxon>Pseudomonadota</taxon>
        <taxon>Gammaproteobacteria</taxon>
        <taxon>Celerinatantimonadaceae</taxon>
        <taxon>Celerinatantimonas</taxon>
    </lineage>
</organism>
<dbReference type="FunFam" id="3.90.79.10:FF:000006">
    <property type="entry name" value="ADP compounds hydrolase NudE"/>
    <property type="match status" value="1"/>
</dbReference>
<dbReference type="GO" id="GO:0019693">
    <property type="term" value="P:ribose phosphate metabolic process"/>
    <property type="evidence" value="ECO:0007669"/>
    <property type="project" value="TreeGrafter"/>
</dbReference>
<dbReference type="NCBIfam" id="NF008736">
    <property type="entry name" value="PRK11762.1"/>
    <property type="match status" value="1"/>
</dbReference>
<evidence type="ECO:0000256" key="1">
    <source>
        <dbReference type="ARBA" id="ARBA00001946"/>
    </source>
</evidence>
<comment type="similarity">
    <text evidence="3">Belongs to the Nudix hydrolase family.</text>
</comment>
<evidence type="ECO:0000313" key="5">
    <source>
        <dbReference type="EMBL" id="TCK62743.1"/>
    </source>
</evidence>
<dbReference type="GO" id="GO:0019144">
    <property type="term" value="F:ADP-sugar diphosphatase activity"/>
    <property type="evidence" value="ECO:0007669"/>
    <property type="project" value="TreeGrafter"/>
</dbReference>
<dbReference type="PROSITE" id="PS51462">
    <property type="entry name" value="NUDIX"/>
    <property type="match status" value="1"/>
</dbReference>
<dbReference type="InterPro" id="IPR020476">
    <property type="entry name" value="Nudix_hydrolase"/>
</dbReference>
<dbReference type="PANTHER" id="PTHR11839:SF12">
    <property type="entry name" value="ADP COMPOUNDS HYDROLASE NUDE"/>
    <property type="match status" value="1"/>
</dbReference>
<dbReference type="OrthoDB" id="9806150at2"/>
<comment type="cofactor">
    <cofactor evidence="1">
        <name>Mg(2+)</name>
        <dbReference type="ChEBI" id="CHEBI:18420"/>
    </cofactor>
</comment>
<dbReference type="InterPro" id="IPR020084">
    <property type="entry name" value="NUDIX_hydrolase_CS"/>
</dbReference>
<dbReference type="PANTHER" id="PTHR11839">
    <property type="entry name" value="UDP/ADP-SUGAR PYROPHOSPHATASE"/>
    <property type="match status" value="1"/>
</dbReference>
<evidence type="ECO:0000259" key="4">
    <source>
        <dbReference type="PROSITE" id="PS51462"/>
    </source>
</evidence>
<comment type="caution">
    <text evidence="5">The sequence shown here is derived from an EMBL/GenBank/DDBJ whole genome shotgun (WGS) entry which is preliminary data.</text>
</comment>
<dbReference type="Gene3D" id="3.90.79.10">
    <property type="entry name" value="Nucleoside Triphosphate Pyrophosphohydrolase"/>
    <property type="match status" value="1"/>
</dbReference>
<dbReference type="InterPro" id="IPR015797">
    <property type="entry name" value="NUDIX_hydrolase-like_dom_sf"/>
</dbReference>
<name>A0A4R1KFE2_9GAMM</name>
<dbReference type="Proteomes" id="UP000295565">
    <property type="component" value="Unassembled WGS sequence"/>
</dbReference>
<dbReference type="AlphaFoldDB" id="A0A4R1KFE2"/>
<dbReference type="Pfam" id="PF00293">
    <property type="entry name" value="NUDIX"/>
    <property type="match status" value="1"/>
</dbReference>
<dbReference type="InterPro" id="IPR000086">
    <property type="entry name" value="NUDIX_hydrolase_dom"/>
</dbReference>
<dbReference type="RefSeq" id="WP_131911281.1">
    <property type="nucleotide sequence ID" value="NZ_OU594967.1"/>
</dbReference>
<keyword evidence="2 3" id="KW-0378">Hydrolase</keyword>
<accession>A0A4R1KFE2</accession>
<dbReference type="PRINTS" id="PR00502">
    <property type="entry name" value="NUDIXFAMILY"/>
</dbReference>
<reference evidence="5 6" key="1">
    <citation type="submission" date="2019-03" db="EMBL/GenBank/DDBJ databases">
        <title>Genomic Encyclopedia of Type Strains, Phase IV (KMG-IV): sequencing the most valuable type-strain genomes for metagenomic binning, comparative biology and taxonomic classification.</title>
        <authorList>
            <person name="Goeker M."/>
        </authorList>
    </citation>
    <scope>NUCLEOTIDE SEQUENCE [LARGE SCALE GENOMIC DNA]</scope>
    <source>
        <strain evidence="5 6">DSM 18577</strain>
    </source>
</reference>
<evidence type="ECO:0000256" key="3">
    <source>
        <dbReference type="RuleBase" id="RU003476"/>
    </source>
</evidence>
<proteinExistence type="inferred from homology"/>
<keyword evidence="6" id="KW-1185">Reference proteome</keyword>
<sequence length="184" mass="21014">MPKKKPKILEQHIAAQSHFFQIESLHLEFSNGERRVYERLVGGQRGAVMIVPVTADRELLLVREYAVATDRYELSFPKGAIDAGEEPQQAANRELQEEIGFAAQKWHMLKEVTAAPSYFGGAMQIFVADELYPSRLLGDEPEPLVIETIAIDECLSLLERKEFSEARTIAALFMFKQWWQKTCK</sequence>
<dbReference type="GO" id="GO:0005829">
    <property type="term" value="C:cytosol"/>
    <property type="evidence" value="ECO:0007669"/>
    <property type="project" value="TreeGrafter"/>
</dbReference>
<dbReference type="PROSITE" id="PS00893">
    <property type="entry name" value="NUDIX_BOX"/>
    <property type="match status" value="1"/>
</dbReference>
<dbReference type="EMBL" id="SMGD01000004">
    <property type="protein sequence ID" value="TCK62743.1"/>
    <property type="molecule type" value="Genomic_DNA"/>
</dbReference>
<dbReference type="GO" id="GO:0006753">
    <property type="term" value="P:nucleoside phosphate metabolic process"/>
    <property type="evidence" value="ECO:0007669"/>
    <property type="project" value="TreeGrafter"/>
</dbReference>